<reference evidence="2 3" key="1">
    <citation type="submission" date="2019-02" db="EMBL/GenBank/DDBJ databases">
        <authorList>
            <person name="Li S.-H."/>
        </authorList>
    </citation>
    <scope>NUCLEOTIDE SEQUENCE [LARGE SCALE GENOMIC DNA]</scope>
    <source>
        <strain evidence="2 3">IMCC14385</strain>
    </source>
</reference>
<dbReference type="InterPro" id="IPR029058">
    <property type="entry name" value="AB_hydrolase_fold"/>
</dbReference>
<dbReference type="RefSeq" id="WP_152662357.1">
    <property type="nucleotide sequence ID" value="NZ_CP036422.1"/>
</dbReference>
<sequence>MKVKAIALLTAVASLAACKIEIETPVEGGVTTSSNNIECHANQACTVDVSDLFFNETFVADPAPGWQFARWNKRHLGLCGGNSTPCTINTAGFEGNEDLEAALADPTSITYLKPEFAVPRTTSGIALADQATLSRAGMDFDMDFYRNSAYACGLSGNYTFMVFNPGNGSADDEAPLWVYLHGGGVGHFDEQGNYYGVLNQTVETWNNEESFGDLQEILSTRTSQNGQLINNTLIRRIQESYRLLVVSMCDHDLYSGLGTPYPNNPNPDAEVNGMQATMSAVDYTVANYPTTEVWAHGTSAGSTGVYNLTMSFAAENTYLTGTVPDSAIVTPNGDPLIEAYNGEPGSNNQPGLDRDAVAEKMGFYGDFENKAYAEARISAGFDEVPMLFVGGQNDAFCYENFPAIPEALELGLDSNCAYHYEGIRQAIADQPDSPHQMAFVTDRGHVPTLDAGPVNNTVDTFIDDILADNPGAPFRKIPGLNMMLMGHSFFRPFATEMPYHAVRAGVDGHNQELEISGGETGAPLALWNDPGHRARIQAVLDAGDVDLFGMTCCDTEEGPGGERTLVTEGYKRWLDYALAQNPDTDFFIALPWRDFPTDYADAEAYAEPWYDYYDNEWLAAIDELRALYPGVTIYSIPYGAAANELRRMFEAGELPDVSSLQGPAASAIFTDYKGHAGQILKDLGELIWINAIYGVDLDRYAYDPGYETDLKAIAKSIMEAHNPSYNGPNR</sequence>
<evidence type="ECO:0008006" key="4">
    <source>
        <dbReference type="Google" id="ProtNLM"/>
    </source>
</evidence>
<dbReference type="AlphaFoldDB" id="A0A5P9NK74"/>
<feature type="signal peptide" evidence="1">
    <location>
        <begin position="1"/>
        <end position="16"/>
    </location>
</feature>
<name>A0A5P9NK74_9GAMM</name>
<gene>
    <name evidence="2" type="ORF">EY643_11585</name>
</gene>
<accession>A0A5P9NK74</accession>
<evidence type="ECO:0000313" key="3">
    <source>
        <dbReference type="Proteomes" id="UP000326287"/>
    </source>
</evidence>
<keyword evidence="3" id="KW-1185">Reference proteome</keyword>
<evidence type="ECO:0000313" key="2">
    <source>
        <dbReference type="EMBL" id="QFU76251.1"/>
    </source>
</evidence>
<dbReference type="SUPFAM" id="SSF53474">
    <property type="entry name" value="alpha/beta-Hydrolases"/>
    <property type="match status" value="1"/>
</dbReference>
<protein>
    <recommendedName>
        <fullName evidence="4">Bacterial repeat domain-containing protein</fullName>
    </recommendedName>
</protein>
<dbReference type="OrthoDB" id="5714272at2"/>
<dbReference type="Proteomes" id="UP000326287">
    <property type="component" value="Chromosome"/>
</dbReference>
<keyword evidence="1" id="KW-0732">Signal</keyword>
<dbReference type="KEGG" id="halc:EY643_11585"/>
<dbReference type="EMBL" id="CP036422">
    <property type="protein sequence ID" value="QFU76251.1"/>
    <property type="molecule type" value="Genomic_DNA"/>
</dbReference>
<feature type="chain" id="PRO_5024899696" description="Bacterial repeat domain-containing protein" evidence="1">
    <location>
        <begin position="17"/>
        <end position="730"/>
    </location>
</feature>
<organism evidence="2 3">
    <name type="scientific">Halioglobus maricola</name>
    <dbReference type="NCBI Taxonomy" id="2601894"/>
    <lineage>
        <taxon>Bacteria</taxon>
        <taxon>Pseudomonadati</taxon>
        <taxon>Pseudomonadota</taxon>
        <taxon>Gammaproteobacteria</taxon>
        <taxon>Cellvibrionales</taxon>
        <taxon>Halieaceae</taxon>
        <taxon>Halioglobus</taxon>
    </lineage>
</organism>
<dbReference type="PROSITE" id="PS51257">
    <property type="entry name" value="PROKAR_LIPOPROTEIN"/>
    <property type="match status" value="1"/>
</dbReference>
<dbReference type="Gene3D" id="3.40.50.1820">
    <property type="entry name" value="alpha/beta hydrolase"/>
    <property type="match status" value="1"/>
</dbReference>
<evidence type="ECO:0000256" key="1">
    <source>
        <dbReference type="SAM" id="SignalP"/>
    </source>
</evidence>
<proteinExistence type="predicted"/>